<dbReference type="Proteomes" id="UP000095280">
    <property type="component" value="Unplaced"/>
</dbReference>
<evidence type="ECO:0000313" key="1">
    <source>
        <dbReference type="Proteomes" id="UP000095280"/>
    </source>
</evidence>
<accession>A0A1I8JNR3</accession>
<reference evidence="2" key="1">
    <citation type="submission" date="2016-11" db="UniProtKB">
        <authorList>
            <consortium name="WormBaseParasite"/>
        </authorList>
    </citation>
    <scope>IDENTIFICATION</scope>
</reference>
<evidence type="ECO:0000313" key="2">
    <source>
        <dbReference type="WBParaSite" id="snap_masked-unitig_33060-processed-gene-0.1-mRNA-1"/>
    </source>
</evidence>
<proteinExistence type="predicted"/>
<name>A0A1I8JNR3_9PLAT</name>
<keyword evidence="1" id="KW-1185">Reference proteome</keyword>
<dbReference type="AlphaFoldDB" id="A0A1I8JNR3"/>
<sequence length="83" mass="8906">MQQRSEFVVYVHSPASSQSVLLRQTGNRCCGQRAAAGGGPPVHRLPLVSARRRLPASQTGHEGRQNLGRNGENMFCFISGAAS</sequence>
<organism evidence="1 2">
    <name type="scientific">Macrostomum lignano</name>
    <dbReference type="NCBI Taxonomy" id="282301"/>
    <lineage>
        <taxon>Eukaryota</taxon>
        <taxon>Metazoa</taxon>
        <taxon>Spiralia</taxon>
        <taxon>Lophotrochozoa</taxon>
        <taxon>Platyhelminthes</taxon>
        <taxon>Rhabditophora</taxon>
        <taxon>Macrostomorpha</taxon>
        <taxon>Macrostomida</taxon>
        <taxon>Macrostomidae</taxon>
        <taxon>Macrostomum</taxon>
    </lineage>
</organism>
<dbReference type="WBParaSite" id="snap_masked-unitig_33060-processed-gene-0.1-mRNA-1">
    <property type="protein sequence ID" value="snap_masked-unitig_33060-processed-gene-0.1-mRNA-1"/>
    <property type="gene ID" value="snap_masked-unitig_33060-processed-gene-0.1"/>
</dbReference>
<protein>
    <submittedName>
        <fullName evidence="2">Uncharacterized protein</fullName>
    </submittedName>
</protein>